<keyword evidence="3" id="KW-0804">Transcription</keyword>
<organism evidence="6 7">
    <name type="scientific">Aristolochia fimbriata</name>
    <name type="common">White veined hardy Dutchman's pipe vine</name>
    <dbReference type="NCBI Taxonomy" id="158543"/>
    <lineage>
        <taxon>Eukaryota</taxon>
        <taxon>Viridiplantae</taxon>
        <taxon>Streptophyta</taxon>
        <taxon>Embryophyta</taxon>
        <taxon>Tracheophyta</taxon>
        <taxon>Spermatophyta</taxon>
        <taxon>Magnoliopsida</taxon>
        <taxon>Magnoliidae</taxon>
        <taxon>Piperales</taxon>
        <taxon>Aristolochiaceae</taxon>
        <taxon>Aristolochia</taxon>
    </lineage>
</organism>
<dbReference type="EMBL" id="JAINDJ010000002">
    <property type="protein sequence ID" value="KAG9459354.1"/>
    <property type="molecule type" value="Genomic_DNA"/>
</dbReference>
<evidence type="ECO:0000313" key="6">
    <source>
        <dbReference type="EMBL" id="KAG9459354.1"/>
    </source>
</evidence>
<dbReference type="Proteomes" id="UP000825729">
    <property type="component" value="Unassembled WGS sequence"/>
</dbReference>
<dbReference type="GO" id="GO:0042797">
    <property type="term" value="P:tRNA transcription by RNA polymerase III"/>
    <property type="evidence" value="ECO:0007669"/>
    <property type="project" value="TreeGrafter"/>
</dbReference>
<evidence type="ECO:0008006" key="8">
    <source>
        <dbReference type="Google" id="ProtNLM"/>
    </source>
</evidence>
<evidence type="ECO:0000256" key="3">
    <source>
        <dbReference type="ARBA" id="ARBA00023163"/>
    </source>
</evidence>
<protein>
    <recommendedName>
        <fullName evidence="8">RNA polymerase III RPC4</fullName>
    </recommendedName>
</protein>
<evidence type="ECO:0000256" key="4">
    <source>
        <dbReference type="ARBA" id="ARBA00023242"/>
    </source>
</evidence>
<evidence type="ECO:0000256" key="1">
    <source>
        <dbReference type="ARBA" id="ARBA00004123"/>
    </source>
</evidence>
<evidence type="ECO:0000256" key="2">
    <source>
        <dbReference type="ARBA" id="ARBA00022478"/>
    </source>
</evidence>
<keyword evidence="2" id="KW-0240">DNA-directed RNA polymerase</keyword>
<evidence type="ECO:0000313" key="7">
    <source>
        <dbReference type="Proteomes" id="UP000825729"/>
    </source>
</evidence>
<dbReference type="PANTHER" id="PTHR13408:SF0">
    <property type="entry name" value="DNA-DIRECTED RNA POLYMERASE III SUBUNIT RPC4"/>
    <property type="match status" value="1"/>
</dbReference>
<dbReference type="GO" id="GO:0003677">
    <property type="term" value="F:DNA binding"/>
    <property type="evidence" value="ECO:0007669"/>
    <property type="project" value="InterPro"/>
</dbReference>
<feature type="region of interest" description="Disordered" evidence="5">
    <location>
        <begin position="1"/>
        <end position="85"/>
    </location>
</feature>
<keyword evidence="4" id="KW-0539">Nucleus</keyword>
<sequence length="299" mass="32949">MGDELSGTRSDAPRKMKFKPNVQARKAPKPEPKIETTQAEEDNNEWQKLVKEGSGRRGSKPERKSAPVHVAFGYGNTSTKPSVSRRFPTTFGTSQQDATASSNSLIVEKEYVEPWDYYSYYPVTLPLRRPYSGNPEVLDEEEFGEASTNYDHDEARTNPAAELGLLEETEEEKLLFFQLPSSLPLVKRSASSKGKEIIDSARTSHGPGISNDGCKLENLPAGFMGKLLVFKSGIVKMKLGDAVFDVSPGLDCVFAQEVAAINPTEKHCCILGELSKRATVIPDIDTLLSDVSEDRKSPF</sequence>
<name>A0AAV7FFU8_ARIFI</name>
<accession>A0AAV7FFU8</accession>
<comment type="subcellular location">
    <subcellularLocation>
        <location evidence="1">Nucleus</location>
    </subcellularLocation>
</comment>
<reference evidence="6 7" key="1">
    <citation type="submission" date="2021-07" db="EMBL/GenBank/DDBJ databases">
        <title>The Aristolochia fimbriata genome: insights into angiosperm evolution, floral development and chemical biosynthesis.</title>
        <authorList>
            <person name="Jiao Y."/>
        </authorList>
    </citation>
    <scope>NUCLEOTIDE SEQUENCE [LARGE SCALE GENOMIC DNA]</scope>
    <source>
        <strain evidence="6">IBCAS-2021</strain>
        <tissue evidence="6">Leaf</tissue>
    </source>
</reference>
<dbReference type="GO" id="GO:0005666">
    <property type="term" value="C:RNA polymerase III complex"/>
    <property type="evidence" value="ECO:0007669"/>
    <property type="project" value="InterPro"/>
</dbReference>
<proteinExistence type="predicted"/>
<gene>
    <name evidence="6" type="ORF">H6P81_003862</name>
</gene>
<dbReference type="PANTHER" id="PTHR13408">
    <property type="entry name" value="DNA-DIRECTED RNA POLYMERASE III"/>
    <property type="match status" value="1"/>
</dbReference>
<keyword evidence="7" id="KW-1185">Reference proteome</keyword>
<feature type="compositionally biased region" description="Basic and acidic residues" evidence="5">
    <location>
        <begin position="48"/>
        <end position="65"/>
    </location>
</feature>
<comment type="caution">
    <text evidence="6">The sequence shown here is derived from an EMBL/GenBank/DDBJ whole genome shotgun (WGS) entry which is preliminary data.</text>
</comment>
<evidence type="ECO:0000256" key="5">
    <source>
        <dbReference type="SAM" id="MobiDB-lite"/>
    </source>
</evidence>
<dbReference type="Pfam" id="PF05132">
    <property type="entry name" value="RNA_pol_Rpc4"/>
    <property type="match status" value="1"/>
</dbReference>
<dbReference type="AlphaFoldDB" id="A0AAV7FFU8"/>
<dbReference type="InterPro" id="IPR007811">
    <property type="entry name" value="RPC4"/>
</dbReference>